<dbReference type="RefSeq" id="WP_189565574.1">
    <property type="nucleotide sequence ID" value="NZ_BMXF01000003.1"/>
</dbReference>
<proteinExistence type="predicted"/>
<dbReference type="InterPro" id="IPR052376">
    <property type="entry name" value="Oxidative_Scav/Glycosyltrans"/>
</dbReference>
<accession>A0A8J3DAF2</accession>
<reference evidence="3 4" key="1">
    <citation type="journal article" date="2014" name="Int. J. Syst. Evol. Microbiol.">
        <title>Complete genome sequence of Corynebacterium casei LMG S-19264T (=DSM 44701T), isolated from a smear-ripened cheese.</title>
        <authorList>
            <consortium name="US DOE Joint Genome Institute (JGI-PGF)"/>
            <person name="Walter F."/>
            <person name="Albersmeier A."/>
            <person name="Kalinowski J."/>
            <person name="Ruckert C."/>
        </authorList>
    </citation>
    <scope>NUCLEOTIDE SEQUENCE [LARGE SCALE GENOMIC DNA]</scope>
    <source>
        <strain evidence="3 4">KCTC 12866</strain>
    </source>
</reference>
<feature type="coiled-coil region" evidence="1">
    <location>
        <begin position="50"/>
        <end position="77"/>
    </location>
</feature>
<protein>
    <recommendedName>
        <fullName evidence="2">C4-type zinc ribbon domain-containing protein</fullName>
    </recommendedName>
</protein>
<evidence type="ECO:0000313" key="4">
    <source>
        <dbReference type="Proteomes" id="UP000598271"/>
    </source>
</evidence>
<dbReference type="Pfam" id="PF02591">
    <property type="entry name" value="Zn_ribbon_9"/>
    <property type="match status" value="1"/>
</dbReference>
<keyword evidence="4" id="KW-1185">Reference proteome</keyword>
<evidence type="ECO:0000313" key="3">
    <source>
        <dbReference type="EMBL" id="GHB76134.1"/>
    </source>
</evidence>
<evidence type="ECO:0000259" key="2">
    <source>
        <dbReference type="Pfam" id="PF02591"/>
    </source>
</evidence>
<dbReference type="PANTHER" id="PTHR39082:SF1">
    <property type="entry name" value="SCAVENGER RECEPTOR CLASS A MEMBER 3"/>
    <property type="match status" value="1"/>
</dbReference>
<gene>
    <name evidence="3" type="ORF">GCM10007390_32510</name>
</gene>
<dbReference type="PANTHER" id="PTHR39082">
    <property type="entry name" value="PHOSPHOLIPASE C-BETA-2-RELATED"/>
    <property type="match status" value="1"/>
</dbReference>
<dbReference type="EMBL" id="BMXF01000003">
    <property type="protein sequence ID" value="GHB76134.1"/>
    <property type="molecule type" value="Genomic_DNA"/>
</dbReference>
<evidence type="ECO:0000256" key="1">
    <source>
        <dbReference type="SAM" id="Coils"/>
    </source>
</evidence>
<keyword evidence="1" id="KW-0175">Coiled coil</keyword>
<comment type="caution">
    <text evidence="3">The sequence shown here is derived from an EMBL/GenBank/DDBJ whole genome shotgun (WGS) entry which is preliminary data.</text>
</comment>
<feature type="domain" description="C4-type zinc ribbon" evidence="2">
    <location>
        <begin position="203"/>
        <end position="234"/>
    </location>
</feature>
<sequence>MENTIAQKLDALLKLQEIDSQLDNILKIRGDLPEEVSDLEDEIVGFETRTAKFKSEIDNLNETIDSLKNGQKDSEKLIIKYKDQQMNVRNNREFDAITKEIELQELEMQLADKRISEAKARTRLVEDDLANTQGILDGRKEDLKTKKSELDVITGESQEEEKALLNEREKQAEKIEVRLLKSYQKIRNNSLNGLAVVTVQRGACGGCFNVVPPQRQADIREHKKIIVCEHCGRIFGGVEMPEPAAEKSKR</sequence>
<organism evidence="3 4">
    <name type="scientific">Persicitalea jodogahamensis</name>
    <dbReference type="NCBI Taxonomy" id="402147"/>
    <lineage>
        <taxon>Bacteria</taxon>
        <taxon>Pseudomonadati</taxon>
        <taxon>Bacteroidota</taxon>
        <taxon>Cytophagia</taxon>
        <taxon>Cytophagales</taxon>
        <taxon>Spirosomataceae</taxon>
        <taxon>Persicitalea</taxon>
    </lineage>
</organism>
<dbReference type="AlphaFoldDB" id="A0A8J3DAF2"/>
<name>A0A8J3DAF2_9BACT</name>
<dbReference type="Proteomes" id="UP000598271">
    <property type="component" value="Unassembled WGS sequence"/>
</dbReference>
<dbReference type="InterPro" id="IPR003743">
    <property type="entry name" value="Zf-RING_7"/>
</dbReference>
<dbReference type="Gene3D" id="1.10.287.1490">
    <property type="match status" value="1"/>
</dbReference>